<feature type="transmembrane region" description="Helical" evidence="8">
    <location>
        <begin position="334"/>
        <end position="356"/>
    </location>
</feature>
<dbReference type="NCBIfam" id="TIGR00711">
    <property type="entry name" value="efflux_EmrB"/>
    <property type="match status" value="1"/>
</dbReference>
<dbReference type="PANTHER" id="PTHR42718:SF9">
    <property type="entry name" value="MAJOR FACILITATOR SUPERFAMILY MULTIDRUG TRANSPORTER MFSC"/>
    <property type="match status" value="1"/>
</dbReference>
<dbReference type="Gene3D" id="1.20.1720.10">
    <property type="entry name" value="Multidrug resistance protein D"/>
    <property type="match status" value="1"/>
</dbReference>
<dbReference type="InterPro" id="IPR036259">
    <property type="entry name" value="MFS_trans_sf"/>
</dbReference>
<comment type="caution">
    <text evidence="10">The sequence shown here is derived from an EMBL/GenBank/DDBJ whole genome shotgun (WGS) entry which is preliminary data.</text>
</comment>
<keyword evidence="5 8" id="KW-0812">Transmembrane</keyword>
<comment type="similarity">
    <text evidence="2">Belongs to the major facilitator superfamily. EmrB family.</text>
</comment>
<name>S9SEF7_MAGFU</name>
<evidence type="ECO:0000313" key="11">
    <source>
        <dbReference type="Proteomes" id="UP000015350"/>
    </source>
</evidence>
<feature type="transmembrane region" description="Helical" evidence="8">
    <location>
        <begin position="493"/>
        <end position="511"/>
    </location>
</feature>
<dbReference type="AlphaFoldDB" id="S9SEF7"/>
<gene>
    <name evidence="10" type="ORF">K678_05678</name>
</gene>
<evidence type="ECO:0000256" key="5">
    <source>
        <dbReference type="ARBA" id="ARBA00022692"/>
    </source>
</evidence>
<sequence length="517" mass="54588">MSVSAEDLAERYGPAYKWYATGTVMLGTIAMVLSATIVNVALPDIMGEFGMGQDKAQWLSTAFLAAMTATMLVTAWAIARFGTRTTYIAALVVFIASSILGGLSPNEDVLIVARTLQGAAAGLVQPLAMVVIFRAFPPAERGTAMGIYGVGVILAPALGPTLGGMLIDNYSWRDVFFLGPPFCFAGILLAPTFLATRPPGRPVAFDMLGFILLSVAIAALLTALANGQRQGWESTMVTGGFTLAGVATLGFIWHENRTRSPILSLGVYLNPRFAVASAVAFILGLGLYGSTYLVPLFVQTVQGYTPTESGLLLMPAGIVLGVVFPLAGRMSDRLPPYILILSGLILFAWSSLLMANADTSTDFWVFAGWVVVGRIGLGLILPSLNVGALRVLDPALISQGAGAINFMRQLGGAVGVGALSVALERQTALHADAFNALQTGGAAATETLNKLAVLMTRAGIPDSPQFSLHSQEVYRFLSSIVAAQASVMGFRDSFLLVAVIFFVALGPAWLMRPRRKE</sequence>
<reference evidence="10 11" key="1">
    <citation type="submission" date="2013-04" db="EMBL/GenBank/DDBJ databases">
        <authorList>
            <person name="Kuznetsov B."/>
            <person name="Ivanovsky R."/>
        </authorList>
    </citation>
    <scope>NUCLEOTIDE SEQUENCE [LARGE SCALE GENOMIC DNA]</scope>
    <source>
        <strain evidence="10 11">MGU-K5</strain>
    </source>
</reference>
<evidence type="ECO:0000256" key="7">
    <source>
        <dbReference type="ARBA" id="ARBA00023136"/>
    </source>
</evidence>
<feature type="transmembrane region" description="Helical" evidence="8">
    <location>
        <begin position="207"/>
        <end position="224"/>
    </location>
</feature>
<evidence type="ECO:0000256" key="2">
    <source>
        <dbReference type="ARBA" id="ARBA00008537"/>
    </source>
</evidence>
<protein>
    <submittedName>
        <fullName evidence="10">EmrB/QacA family drug resistance transporter</fullName>
    </submittedName>
</protein>
<keyword evidence="7 8" id="KW-0472">Membrane</keyword>
<feature type="transmembrane region" description="Helical" evidence="8">
    <location>
        <begin position="273"/>
        <end position="298"/>
    </location>
</feature>
<dbReference type="PROSITE" id="PS50850">
    <property type="entry name" value="MFS"/>
    <property type="match status" value="1"/>
</dbReference>
<dbReference type="InterPro" id="IPR011701">
    <property type="entry name" value="MFS"/>
</dbReference>
<feature type="transmembrane region" description="Helical" evidence="8">
    <location>
        <begin position="115"/>
        <end position="136"/>
    </location>
</feature>
<dbReference type="PATRIC" id="fig|1316936.3.peg.1137"/>
<feature type="transmembrane region" description="Helical" evidence="8">
    <location>
        <begin position="58"/>
        <end position="79"/>
    </location>
</feature>
<feature type="transmembrane region" description="Helical" evidence="8">
    <location>
        <begin position="85"/>
        <end position="103"/>
    </location>
</feature>
<dbReference type="eggNOG" id="COG2814">
    <property type="taxonomic scope" value="Bacteria"/>
</dbReference>
<dbReference type="SUPFAM" id="SSF103473">
    <property type="entry name" value="MFS general substrate transporter"/>
    <property type="match status" value="1"/>
</dbReference>
<evidence type="ECO:0000256" key="8">
    <source>
        <dbReference type="SAM" id="Phobius"/>
    </source>
</evidence>
<dbReference type="Pfam" id="PF07690">
    <property type="entry name" value="MFS_1"/>
    <property type="match status" value="1"/>
</dbReference>
<dbReference type="CDD" id="cd17503">
    <property type="entry name" value="MFS_LmrB_MDR_like"/>
    <property type="match status" value="1"/>
</dbReference>
<dbReference type="RefSeq" id="WP_021131493.1">
    <property type="nucleotide sequence ID" value="NZ_AQPH01000014.1"/>
</dbReference>
<dbReference type="Gene3D" id="1.20.1250.20">
    <property type="entry name" value="MFS general substrate transporter like domains"/>
    <property type="match status" value="1"/>
</dbReference>
<keyword evidence="6 8" id="KW-1133">Transmembrane helix</keyword>
<feature type="transmembrane region" description="Helical" evidence="8">
    <location>
        <begin position="175"/>
        <end position="195"/>
    </location>
</feature>
<evidence type="ECO:0000313" key="10">
    <source>
        <dbReference type="EMBL" id="EPY02458.1"/>
    </source>
</evidence>
<feature type="transmembrane region" description="Helical" evidence="8">
    <location>
        <begin position="310"/>
        <end position="328"/>
    </location>
</feature>
<feature type="transmembrane region" description="Helical" evidence="8">
    <location>
        <begin position="236"/>
        <end position="253"/>
    </location>
</feature>
<keyword evidence="4" id="KW-1003">Cell membrane</keyword>
<dbReference type="InterPro" id="IPR004638">
    <property type="entry name" value="EmrB-like"/>
</dbReference>
<feature type="transmembrane region" description="Helical" evidence="8">
    <location>
        <begin position="363"/>
        <end position="384"/>
    </location>
</feature>
<feature type="domain" description="Major facilitator superfamily (MFS) profile" evidence="9">
    <location>
        <begin position="20"/>
        <end position="516"/>
    </location>
</feature>
<dbReference type="GO" id="GO:0005886">
    <property type="term" value="C:plasma membrane"/>
    <property type="evidence" value="ECO:0007669"/>
    <property type="project" value="UniProtKB-SubCell"/>
</dbReference>
<evidence type="ECO:0000256" key="3">
    <source>
        <dbReference type="ARBA" id="ARBA00022448"/>
    </source>
</evidence>
<comment type="subcellular location">
    <subcellularLocation>
        <location evidence="1">Cell membrane</location>
        <topology evidence="1">Multi-pass membrane protein</topology>
    </subcellularLocation>
</comment>
<evidence type="ECO:0000259" key="9">
    <source>
        <dbReference type="PROSITE" id="PS50850"/>
    </source>
</evidence>
<dbReference type="PANTHER" id="PTHR42718">
    <property type="entry name" value="MAJOR FACILITATOR SUPERFAMILY MULTIDRUG TRANSPORTER MFSC"/>
    <property type="match status" value="1"/>
</dbReference>
<dbReference type="Proteomes" id="UP000015350">
    <property type="component" value="Unassembled WGS sequence"/>
</dbReference>
<dbReference type="PRINTS" id="PR01036">
    <property type="entry name" value="TCRTETB"/>
</dbReference>
<feature type="transmembrane region" description="Helical" evidence="8">
    <location>
        <begin position="142"/>
        <end position="163"/>
    </location>
</feature>
<keyword evidence="3" id="KW-0813">Transport</keyword>
<evidence type="ECO:0000256" key="1">
    <source>
        <dbReference type="ARBA" id="ARBA00004651"/>
    </source>
</evidence>
<feature type="transmembrane region" description="Helical" evidence="8">
    <location>
        <begin position="18"/>
        <end position="38"/>
    </location>
</feature>
<evidence type="ECO:0000256" key="4">
    <source>
        <dbReference type="ARBA" id="ARBA00022475"/>
    </source>
</evidence>
<dbReference type="InterPro" id="IPR020846">
    <property type="entry name" value="MFS_dom"/>
</dbReference>
<evidence type="ECO:0000256" key="6">
    <source>
        <dbReference type="ARBA" id="ARBA00022989"/>
    </source>
</evidence>
<dbReference type="EMBL" id="AQPH01000014">
    <property type="protein sequence ID" value="EPY02458.1"/>
    <property type="molecule type" value="Genomic_DNA"/>
</dbReference>
<dbReference type="STRING" id="1316936.K678_05678"/>
<dbReference type="OrthoDB" id="9812221at2"/>
<accession>S9SEF7</accession>
<dbReference type="GO" id="GO:0022857">
    <property type="term" value="F:transmembrane transporter activity"/>
    <property type="evidence" value="ECO:0007669"/>
    <property type="project" value="InterPro"/>
</dbReference>
<organism evidence="10 11">
    <name type="scientific">Magnetospirillum fulvum MGU-K5</name>
    <dbReference type="NCBI Taxonomy" id="1316936"/>
    <lineage>
        <taxon>Bacteria</taxon>
        <taxon>Pseudomonadati</taxon>
        <taxon>Pseudomonadota</taxon>
        <taxon>Alphaproteobacteria</taxon>
        <taxon>Rhodospirillales</taxon>
        <taxon>Rhodospirillaceae</taxon>
        <taxon>Magnetospirillum</taxon>
    </lineage>
</organism>
<proteinExistence type="inferred from homology"/>